<evidence type="ECO:0000256" key="6">
    <source>
        <dbReference type="SAM" id="MobiDB-lite"/>
    </source>
</evidence>
<gene>
    <name evidence="10" type="ORF">SAMN05421503_0716</name>
</gene>
<dbReference type="InterPro" id="IPR002901">
    <property type="entry name" value="MGlyc_endo_b_GlcNAc-like_dom"/>
</dbReference>
<feature type="chain" id="PRO_5011973071" evidence="7">
    <location>
        <begin position="26"/>
        <end position="1068"/>
    </location>
</feature>
<dbReference type="PROSITE" id="PS51781">
    <property type="entry name" value="SH3B"/>
    <property type="match status" value="1"/>
</dbReference>
<dbReference type="RefSeq" id="WP_097039278.1">
    <property type="nucleotide sequence ID" value="NZ_OBEK01000001.1"/>
</dbReference>
<feature type="signal peptide" evidence="7">
    <location>
        <begin position="1"/>
        <end position="25"/>
    </location>
</feature>
<dbReference type="InterPro" id="IPR038200">
    <property type="entry name" value="GW_dom_sf"/>
</dbReference>
<evidence type="ECO:0000256" key="5">
    <source>
        <dbReference type="ARBA" id="ARBA00023316"/>
    </source>
</evidence>
<protein>
    <submittedName>
        <fullName evidence="10">Bifunctional autolysin</fullName>
    </submittedName>
</protein>
<evidence type="ECO:0000313" key="10">
    <source>
        <dbReference type="EMBL" id="SNZ04642.1"/>
    </source>
</evidence>
<dbReference type="Pfam" id="PF13457">
    <property type="entry name" value="GW"/>
    <property type="match status" value="5"/>
</dbReference>
<dbReference type="Gene3D" id="2.30.30.170">
    <property type="match status" value="8"/>
</dbReference>
<organism evidence="10 11">
    <name type="scientific">Terribacillus aidingensis</name>
    <dbReference type="NCBI Taxonomy" id="586416"/>
    <lineage>
        <taxon>Bacteria</taxon>
        <taxon>Bacillati</taxon>
        <taxon>Bacillota</taxon>
        <taxon>Bacilli</taxon>
        <taxon>Bacillales</taxon>
        <taxon>Bacillaceae</taxon>
        <taxon>Terribacillus</taxon>
    </lineage>
</organism>
<dbReference type="Gene3D" id="2.30.30.40">
    <property type="entry name" value="SH3 Domains"/>
    <property type="match status" value="1"/>
</dbReference>
<keyword evidence="3 7" id="KW-0732">Signal</keyword>
<dbReference type="GO" id="GO:0005576">
    <property type="term" value="C:extracellular region"/>
    <property type="evidence" value="ECO:0007669"/>
    <property type="project" value="UniProtKB-SubCell"/>
</dbReference>
<keyword evidence="2" id="KW-0964">Secreted</keyword>
<feature type="compositionally biased region" description="Basic and acidic residues" evidence="6">
    <location>
        <begin position="47"/>
        <end position="56"/>
    </location>
</feature>
<dbReference type="InterPro" id="IPR003646">
    <property type="entry name" value="SH3-like_bac-type"/>
</dbReference>
<dbReference type="Proteomes" id="UP000219356">
    <property type="component" value="Unassembled WGS sequence"/>
</dbReference>
<dbReference type="EMBL" id="OBEK01000001">
    <property type="protein sequence ID" value="SNZ04642.1"/>
    <property type="molecule type" value="Genomic_DNA"/>
</dbReference>
<dbReference type="Pfam" id="PF08239">
    <property type="entry name" value="SH3_3"/>
    <property type="match status" value="1"/>
</dbReference>
<evidence type="ECO:0000313" key="11">
    <source>
        <dbReference type="Proteomes" id="UP000219356"/>
    </source>
</evidence>
<keyword evidence="11" id="KW-1185">Reference proteome</keyword>
<feature type="compositionally biased region" description="Basic and acidic residues" evidence="6">
    <location>
        <begin position="102"/>
        <end position="121"/>
    </location>
</feature>
<evidence type="ECO:0000259" key="8">
    <source>
        <dbReference type="PROSITE" id="PS51780"/>
    </source>
</evidence>
<dbReference type="OrthoDB" id="9816557at2"/>
<dbReference type="Gene3D" id="1.10.530.10">
    <property type="match status" value="1"/>
</dbReference>
<evidence type="ECO:0000256" key="7">
    <source>
        <dbReference type="SAM" id="SignalP"/>
    </source>
</evidence>
<dbReference type="GO" id="GO:0071555">
    <property type="term" value="P:cell wall organization"/>
    <property type="evidence" value="ECO:0007669"/>
    <property type="project" value="UniProtKB-KW"/>
</dbReference>
<dbReference type="PANTHER" id="PTHR34408">
    <property type="entry name" value="FAMILY PROTEIN, PUTATIVE-RELATED"/>
    <property type="match status" value="1"/>
</dbReference>
<keyword evidence="4" id="KW-0378">Hydrolase</keyword>
<reference evidence="11" key="1">
    <citation type="submission" date="2017-09" db="EMBL/GenBank/DDBJ databases">
        <authorList>
            <person name="Varghese N."/>
            <person name="Submissions S."/>
        </authorList>
    </citation>
    <scope>NUCLEOTIDE SEQUENCE [LARGE SCALE GENOMIC DNA]</scope>
    <source>
        <strain evidence="11">CGMCC 1.8913</strain>
    </source>
</reference>
<evidence type="ECO:0000256" key="4">
    <source>
        <dbReference type="ARBA" id="ARBA00022801"/>
    </source>
</evidence>
<dbReference type="GO" id="GO:0004040">
    <property type="term" value="F:amidase activity"/>
    <property type="evidence" value="ECO:0007669"/>
    <property type="project" value="InterPro"/>
</dbReference>
<feature type="domain" description="GW" evidence="8">
    <location>
        <begin position="226"/>
        <end position="302"/>
    </location>
</feature>
<comment type="subcellular location">
    <subcellularLocation>
        <location evidence="1">Secreted</location>
    </subcellularLocation>
</comment>
<dbReference type="SUPFAM" id="SSF82057">
    <property type="entry name" value="Prokaryotic SH3-related domain"/>
    <property type="match status" value="1"/>
</dbReference>
<dbReference type="SMART" id="SM00287">
    <property type="entry name" value="SH3b"/>
    <property type="match status" value="2"/>
</dbReference>
<evidence type="ECO:0000256" key="1">
    <source>
        <dbReference type="ARBA" id="ARBA00004613"/>
    </source>
</evidence>
<keyword evidence="5" id="KW-0961">Cell wall biogenesis/degradation</keyword>
<feature type="region of interest" description="Disordered" evidence="6">
    <location>
        <begin position="26"/>
        <end position="150"/>
    </location>
</feature>
<sequence length="1068" mass="117818">MKKLTYALIFLLLFSILAPANYVSAEETQSDQQVDKTQTEQSETVVSEEKAEKADESEGVSVQKPQEVEKDAAVDNQTADTVKPEEEITSAVEESSATEDSSVTKEDTSKTEEDTVTKEESSQSEEEESATEKEQTMRASSAEEAPVETSINRIGHLHADAIIYPDLKNMDNFKQAVSGGYTDIVYYIKKQAKWNNETYYLISTQASSTAGVAGWVKASEMSTHTHDVVNNKQQTFIIKGSGSAFSKPWGGSKDKVYNLSQYKGQQFQVTGEEKVGGNVWYKGTLAGKTVYIHSAYVDVYVPVQIKDEKHTSRLGHLRGGAVIYPDMNNPSTALDAVKDGYTDTVYYIKKQGNIDGELYYLISKEPSSTNGVVGWVKASDMSTHAHTTISHEKKTFTVKGNGQAFAKAWGGPKDVVYNLNDLEGQTFLVNLTETVGSNTWYRGMLNGKQIFIHSAYLTAYDPEIAEQRTSKLGHLHADAVIVPDLKNPSSSLSAVDAGYTDAVYYIKKEGTIAGELYYLISKEPSAVNGVVGWVRASQMSTHTHTTISKEEKKFLVKGSGEAFTKAWGGTKDRVYNLANHKNEVFRVDLTETVGNNTWYRGMLGDKKVFIHSAFVEPVNESRISRLGHLKGDAIVYSDWADSASGRDAADTGLTDAVYYIKAQVEVNGSTFYKISKEPSSTNGVVGWVKSSQMSTHEHVTIDRAAKAFYVNGSGSSYAKAWGGAKDLVIRDMSSYEGSQFRVNLTEKVGSNIWYRGVMDGKEMWLHQAFVTESHEAKTQYDLTLDEALKIQQTASAQTDSEYNTYVSADYINSSSQVSADLLNVRGGPSTNYWVVGTLSKGAKVNIIRQVGNWYQIEFTNSRQWVNASPSDIKYYLDPNNFLQDEKQRFQFLDLTRASDASEAALNKYLNGKGTLSGQGKAFIDAARLYGVNDVYLVSHATLETGNGTSTLAQGVNYNGKTVYNMYGVGAYDSCPIECGAKRAYDEGWTSPYLAIVGGAQYIGAGYINSGQNTLYKMRWNPAAMAATGTFGKQYATDIGWASKQVSTMYNLYQNMGIYTLYLDIPHYR</sequence>
<dbReference type="InterPro" id="IPR025987">
    <property type="entry name" value="GW_dom"/>
</dbReference>
<name>A0A285N5C4_9BACI</name>
<evidence type="ECO:0000259" key="9">
    <source>
        <dbReference type="PROSITE" id="PS51781"/>
    </source>
</evidence>
<dbReference type="PANTHER" id="PTHR34408:SF1">
    <property type="entry name" value="GLYCOSYL HYDROLASE FAMILY 19 DOMAIN-CONTAINING PROTEIN HI_1415"/>
    <property type="match status" value="1"/>
</dbReference>
<evidence type="ECO:0000256" key="2">
    <source>
        <dbReference type="ARBA" id="ARBA00022525"/>
    </source>
</evidence>
<dbReference type="SMART" id="SM00047">
    <property type="entry name" value="LYZ2"/>
    <property type="match status" value="1"/>
</dbReference>
<proteinExistence type="predicted"/>
<evidence type="ECO:0000256" key="3">
    <source>
        <dbReference type="ARBA" id="ARBA00022729"/>
    </source>
</evidence>
<dbReference type="Pfam" id="PF01832">
    <property type="entry name" value="Glucosaminidase"/>
    <property type="match status" value="1"/>
</dbReference>
<feature type="domain" description="SH3b" evidence="9">
    <location>
        <begin position="812"/>
        <end position="874"/>
    </location>
</feature>
<accession>A0A285N5C4</accession>
<dbReference type="InterPro" id="IPR052354">
    <property type="entry name" value="Cell_Wall_Dynamics_Protein"/>
</dbReference>
<dbReference type="AlphaFoldDB" id="A0A285N5C4"/>
<dbReference type="PROSITE" id="PS51780">
    <property type="entry name" value="GW"/>
    <property type="match status" value="1"/>
</dbReference>